<dbReference type="Gene3D" id="3.30.930.10">
    <property type="entry name" value="Bira Bifunctional Protein, Domain 2"/>
    <property type="match status" value="1"/>
</dbReference>
<dbReference type="GO" id="GO:0005524">
    <property type="term" value="F:ATP binding"/>
    <property type="evidence" value="ECO:0007669"/>
    <property type="project" value="UniProtKB-UniRule"/>
</dbReference>
<feature type="binding site" evidence="9">
    <location>
        <position position="112"/>
    </location>
    <ligand>
        <name>L-histidine</name>
        <dbReference type="ChEBI" id="CHEBI:57595"/>
    </ligand>
</feature>
<evidence type="ECO:0000313" key="12">
    <source>
        <dbReference type="Proteomes" id="UP000505077"/>
    </source>
</evidence>
<dbReference type="NCBIfam" id="TIGR00442">
    <property type="entry name" value="hisS"/>
    <property type="match status" value="1"/>
</dbReference>
<feature type="binding site" evidence="9">
    <location>
        <position position="126"/>
    </location>
    <ligand>
        <name>L-histidine</name>
        <dbReference type="ChEBI" id="CHEBI:57595"/>
    </ligand>
</feature>
<dbReference type="HAMAP" id="MF_00127">
    <property type="entry name" value="His_tRNA_synth"/>
    <property type="match status" value="1"/>
</dbReference>
<feature type="binding site" evidence="9">
    <location>
        <begin position="260"/>
        <end position="261"/>
    </location>
    <ligand>
        <name>L-histidine</name>
        <dbReference type="ChEBI" id="CHEBI:57595"/>
    </ligand>
</feature>
<reference evidence="11 12" key="1">
    <citation type="journal article" date="2020" name="ISME J.">
        <title>Parallel Reductive Genome Evolution in Desulfovibrio Ectosymbionts Independently Acquired by Trichonympha Protists in the Termite Gut.</title>
        <authorList>
            <person name="Takeuchi M."/>
            <person name="Kuwahara H."/>
            <person name="Murakami T."/>
            <person name="Takahashi K."/>
            <person name="Kajitani R."/>
            <person name="Toyoda A."/>
            <person name="Itoh T."/>
            <person name="Ohkuma M."/>
            <person name="Hongoh Y."/>
        </authorList>
    </citation>
    <scope>NUCLEOTIDE SEQUENCE [LARGE SCALE GENOMIC DNA]</scope>
    <source>
        <strain evidence="11">ZnDsv-02</strain>
    </source>
</reference>
<dbReference type="Pfam" id="PF13393">
    <property type="entry name" value="tRNA-synt_His"/>
    <property type="match status" value="2"/>
</dbReference>
<dbReference type="InterPro" id="IPR006195">
    <property type="entry name" value="aa-tRNA-synth_II"/>
</dbReference>
<evidence type="ECO:0000256" key="4">
    <source>
        <dbReference type="ARBA" id="ARBA00022741"/>
    </source>
</evidence>
<dbReference type="GO" id="GO:0005737">
    <property type="term" value="C:cytoplasm"/>
    <property type="evidence" value="ECO:0007669"/>
    <property type="project" value="UniProtKB-SubCell"/>
</dbReference>
<feature type="binding site" evidence="9">
    <location>
        <position position="256"/>
    </location>
    <ligand>
        <name>L-histidine</name>
        <dbReference type="ChEBI" id="CHEBI:57595"/>
    </ligand>
</feature>
<feature type="domain" description="Aminoacyl-transfer RNA synthetases class-II family profile" evidence="10">
    <location>
        <begin position="21"/>
        <end position="321"/>
    </location>
</feature>
<name>A0A6L2R6Q6_9BACT</name>
<dbReference type="Pfam" id="PF03129">
    <property type="entry name" value="HGTP_anticodon"/>
    <property type="match status" value="1"/>
</dbReference>
<evidence type="ECO:0000256" key="1">
    <source>
        <dbReference type="ARBA" id="ARBA00008226"/>
    </source>
</evidence>
<sequence length="413" mass="45590">MSVTRIKGFADMFPPASEAFTRMESCARSVFAGYGFAELRTPLLEHTELFCRSIGEETDVVAKEMFTFADRKDRSLTLRPEATAGVMRALIDDGCLAREAMSRFFTFGPMFRYERPQKGRMRQFHQINAECLGSDSPFVDAELIDMLLRYLGVLGIVDVILKLNSLGCAMCRPNYRTALSAYFGRIEQGVLCPDCLRRAAVNPLRVLDCKQSCCRAATQNAPKFIEYHCDSCARHFATVRDALRGRSFEIDHRLVRGLDYYCRTTFEVTSAAVGAQSAIAGGGRYDGLARSLGGPDVPGVGFACGMERMALLLPKAPVSRPDFYLLAMDAELLMQSFVFVRHLRENGLRGICDVSQGSFKNRMRQAGKSEARFCLIIGSDEAADATVTVKTLDSGEQARISQACAAQYMGAAS</sequence>
<dbReference type="EMBL" id="BLLL01000011">
    <property type="protein sequence ID" value="GFH63251.1"/>
    <property type="molecule type" value="Genomic_DNA"/>
</dbReference>
<dbReference type="InterPro" id="IPR004154">
    <property type="entry name" value="Anticodon-bd"/>
</dbReference>
<comment type="similarity">
    <text evidence="1 8">Belongs to the class-II aminoacyl-tRNA synthetase family.</text>
</comment>
<dbReference type="SUPFAM" id="SSF55681">
    <property type="entry name" value="Class II aaRS and biotin synthetases"/>
    <property type="match status" value="1"/>
</dbReference>
<evidence type="ECO:0000256" key="9">
    <source>
        <dbReference type="PIRSR" id="PIRSR001549-1"/>
    </source>
</evidence>
<keyword evidence="5 8" id="KW-0648">Protein biosynthesis</keyword>
<dbReference type="InterPro" id="IPR004516">
    <property type="entry name" value="HisRS/HisZ"/>
</dbReference>
<comment type="subunit">
    <text evidence="2 8">Homodimer.</text>
</comment>
<evidence type="ECO:0000256" key="5">
    <source>
        <dbReference type="ARBA" id="ARBA00022917"/>
    </source>
</evidence>
<organism evidence="11 12">
    <name type="scientific">Candidatus Desulfovibrio kirbyi</name>
    <dbReference type="NCBI Taxonomy" id="2696086"/>
    <lineage>
        <taxon>Bacteria</taxon>
        <taxon>Pseudomonadati</taxon>
        <taxon>Thermodesulfobacteriota</taxon>
        <taxon>Desulfovibrionia</taxon>
        <taxon>Desulfovibrionales</taxon>
        <taxon>Desulfovibrionaceae</taxon>
        <taxon>Desulfovibrio</taxon>
    </lineage>
</organism>
<evidence type="ECO:0000256" key="3">
    <source>
        <dbReference type="ARBA" id="ARBA00022598"/>
    </source>
</evidence>
<comment type="catalytic activity">
    <reaction evidence="7 8">
        <text>tRNA(His) + L-histidine + ATP = L-histidyl-tRNA(His) + AMP + diphosphate + H(+)</text>
        <dbReference type="Rhea" id="RHEA:17313"/>
        <dbReference type="Rhea" id="RHEA-COMP:9665"/>
        <dbReference type="Rhea" id="RHEA-COMP:9689"/>
        <dbReference type="ChEBI" id="CHEBI:15378"/>
        <dbReference type="ChEBI" id="CHEBI:30616"/>
        <dbReference type="ChEBI" id="CHEBI:33019"/>
        <dbReference type="ChEBI" id="CHEBI:57595"/>
        <dbReference type="ChEBI" id="CHEBI:78442"/>
        <dbReference type="ChEBI" id="CHEBI:78527"/>
        <dbReference type="ChEBI" id="CHEBI:456215"/>
        <dbReference type="EC" id="6.1.1.21"/>
    </reaction>
</comment>
<dbReference type="SUPFAM" id="SSF52954">
    <property type="entry name" value="Class II aaRS ABD-related"/>
    <property type="match status" value="1"/>
</dbReference>
<comment type="caution">
    <text evidence="11">The sequence shown here is derived from an EMBL/GenBank/DDBJ whole genome shotgun (WGS) entry which is preliminary data.</text>
</comment>
<comment type="subcellular location">
    <subcellularLocation>
        <location evidence="8">Cytoplasm</location>
    </subcellularLocation>
</comment>
<dbReference type="InterPro" id="IPR036621">
    <property type="entry name" value="Anticodon-bd_dom_sf"/>
</dbReference>
<evidence type="ECO:0000313" key="11">
    <source>
        <dbReference type="EMBL" id="GFH63251.1"/>
    </source>
</evidence>
<dbReference type="Gene3D" id="3.40.50.800">
    <property type="entry name" value="Anticodon-binding domain"/>
    <property type="match status" value="1"/>
</dbReference>
<dbReference type="Proteomes" id="UP000505077">
    <property type="component" value="Unassembled WGS sequence"/>
</dbReference>
<keyword evidence="4 8" id="KW-0547">Nucleotide-binding</keyword>
<dbReference type="InterPro" id="IPR015807">
    <property type="entry name" value="His-tRNA-ligase"/>
</dbReference>
<proteinExistence type="inferred from homology"/>
<evidence type="ECO:0000259" key="10">
    <source>
        <dbReference type="PROSITE" id="PS50862"/>
    </source>
</evidence>
<keyword evidence="3 8" id="KW-0436">Ligase</keyword>
<dbReference type="PANTHER" id="PTHR43707">
    <property type="entry name" value="HISTIDYL-TRNA SYNTHETASE"/>
    <property type="match status" value="1"/>
</dbReference>
<dbReference type="AlphaFoldDB" id="A0A6L2R6Q6"/>
<protein>
    <recommendedName>
        <fullName evidence="8">Histidine--tRNA ligase</fullName>
        <ecNumber evidence="8">6.1.1.21</ecNumber>
    </recommendedName>
    <alternativeName>
        <fullName evidence="8">Histidyl-tRNA synthetase</fullName>
        <shortName evidence="8">HisRS</shortName>
    </alternativeName>
</protein>
<dbReference type="GO" id="GO:0004821">
    <property type="term" value="F:histidine-tRNA ligase activity"/>
    <property type="evidence" value="ECO:0007669"/>
    <property type="project" value="UniProtKB-UniRule"/>
</dbReference>
<feature type="binding site" evidence="9">
    <location>
        <begin position="81"/>
        <end position="83"/>
    </location>
    <ligand>
        <name>L-histidine</name>
        <dbReference type="ChEBI" id="CHEBI:57595"/>
    </ligand>
</feature>
<keyword evidence="8" id="KW-0963">Cytoplasm</keyword>
<evidence type="ECO:0000256" key="2">
    <source>
        <dbReference type="ARBA" id="ARBA00011738"/>
    </source>
</evidence>
<dbReference type="GO" id="GO:0006427">
    <property type="term" value="P:histidyl-tRNA aminoacylation"/>
    <property type="evidence" value="ECO:0007669"/>
    <property type="project" value="UniProtKB-UniRule"/>
</dbReference>
<keyword evidence="6 8" id="KW-0030">Aminoacyl-tRNA synthetase</keyword>
<evidence type="ECO:0000256" key="7">
    <source>
        <dbReference type="ARBA" id="ARBA00047639"/>
    </source>
</evidence>
<accession>A0A6L2R6Q6</accession>
<gene>
    <name evidence="8 11" type="primary">hisS</name>
    <name evidence="11" type="ORF">ZNDK_1022</name>
</gene>
<feature type="binding site" evidence="9">
    <location>
        <position position="130"/>
    </location>
    <ligand>
        <name>L-histidine</name>
        <dbReference type="ChEBI" id="CHEBI:57595"/>
    </ligand>
</feature>
<dbReference type="PANTHER" id="PTHR43707:SF1">
    <property type="entry name" value="HISTIDINE--TRNA LIGASE, MITOCHONDRIAL-RELATED"/>
    <property type="match status" value="1"/>
</dbReference>
<dbReference type="PIRSF" id="PIRSF001549">
    <property type="entry name" value="His-tRNA_synth"/>
    <property type="match status" value="1"/>
</dbReference>
<dbReference type="CDD" id="cd00773">
    <property type="entry name" value="HisRS-like_core"/>
    <property type="match status" value="1"/>
</dbReference>
<keyword evidence="8" id="KW-0067">ATP-binding</keyword>
<dbReference type="InterPro" id="IPR045864">
    <property type="entry name" value="aa-tRNA-synth_II/BPL/LPL"/>
</dbReference>
<dbReference type="EC" id="6.1.1.21" evidence="8"/>
<evidence type="ECO:0000256" key="6">
    <source>
        <dbReference type="ARBA" id="ARBA00023146"/>
    </source>
</evidence>
<dbReference type="InterPro" id="IPR041715">
    <property type="entry name" value="HisRS-like_core"/>
</dbReference>
<dbReference type="PROSITE" id="PS50862">
    <property type="entry name" value="AA_TRNA_LIGASE_II"/>
    <property type="match status" value="1"/>
</dbReference>
<evidence type="ECO:0000256" key="8">
    <source>
        <dbReference type="HAMAP-Rule" id="MF_00127"/>
    </source>
</evidence>